<dbReference type="Pfam" id="PF02325">
    <property type="entry name" value="CCB3_YggT"/>
    <property type="match status" value="1"/>
</dbReference>
<dbReference type="GO" id="GO:0016020">
    <property type="term" value="C:membrane"/>
    <property type="evidence" value="ECO:0007669"/>
    <property type="project" value="InterPro"/>
</dbReference>
<keyword evidence="1" id="KW-0812">Transmembrane</keyword>
<gene>
    <name evidence="2" type="ORF">GRI68_13030</name>
</gene>
<dbReference type="InterPro" id="IPR003425">
    <property type="entry name" value="CCB3/YggT"/>
</dbReference>
<sequence length="95" mass="10842">MNALFDILFVALNMINMLVLIWVVLSLLFAFNIIGHSNQFLWSVYDSLSRLFEPVLRPIRRIMPDTGQMDFSPMVFLFLLFIIGRVLSGVAAGYA</sequence>
<feature type="transmembrane region" description="Helical" evidence="1">
    <location>
        <begin position="7"/>
        <end position="34"/>
    </location>
</feature>
<evidence type="ECO:0000256" key="1">
    <source>
        <dbReference type="SAM" id="Phobius"/>
    </source>
</evidence>
<feature type="transmembrane region" description="Helical" evidence="1">
    <location>
        <begin position="74"/>
        <end position="94"/>
    </location>
</feature>
<dbReference type="RefSeq" id="WP_160617668.1">
    <property type="nucleotide sequence ID" value="NZ_WTYR01000001.1"/>
</dbReference>
<keyword evidence="1" id="KW-1133">Transmembrane helix</keyword>
<organism evidence="2 3">
    <name type="scientific">Alteriqipengyuania halimionae</name>
    <dbReference type="NCBI Taxonomy" id="1926630"/>
    <lineage>
        <taxon>Bacteria</taxon>
        <taxon>Pseudomonadati</taxon>
        <taxon>Pseudomonadota</taxon>
        <taxon>Alphaproteobacteria</taxon>
        <taxon>Sphingomonadales</taxon>
        <taxon>Erythrobacteraceae</taxon>
        <taxon>Alteriqipengyuania</taxon>
    </lineage>
</organism>
<dbReference type="OrthoDB" id="9814445at2"/>
<evidence type="ECO:0000313" key="2">
    <source>
        <dbReference type="EMBL" id="MXP11105.1"/>
    </source>
</evidence>
<dbReference type="EMBL" id="WTYR01000001">
    <property type="protein sequence ID" value="MXP11105.1"/>
    <property type="molecule type" value="Genomic_DNA"/>
</dbReference>
<keyword evidence="3" id="KW-1185">Reference proteome</keyword>
<reference evidence="2 3" key="1">
    <citation type="submission" date="2019-12" db="EMBL/GenBank/DDBJ databases">
        <title>Genomic-based taxomic classification of the family Erythrobacteraceae.</title>
        <authorList>
            <person name="Xu L."/>
        </authorList>
    </citation>
    <scope>NUCLEOTIDE SEQUENCE [LARGE SCALE GENOMIC DNA]</scope>
    <source>
        <strain evidence="2 3">LMG 29519</strain>
    </source>
</reference>
<evidence type="ECO:0000313" key="3">
    <source>
        <dbReference type="Proteomes" id="UP000429229"/>
    </source>
</evidence>
<dbReference type="Proteomes" id="UP000429229">
    <property type="component" value="Unassembled WGS sequence"/>
</dbReference>
<protein>
    <submittedName>
        <fullName evidence="2">YggT family protein</fullName>
    </submittedName>
</protein>
<comment type="caution">
    <text evidence="2">The sequence shown here is derived from an EMBL/GenBank/DDBJ whole genome shotgun (WGS) entry which is preliminary data.</text>
</comment>
<dbReference type="AlphaFoldDB" id="A0A6I4U8H5"/>
<name>A0A6I4U8H5_9SPHN</name>
<accession>A0A6I4U8H5</accession>
<proteinExistence type="predicted"/>
<keyword evidence="1" id="KW-0472">Membrane</keyword>